<keyword evidence="4" id="KW-1185">Reference proteome</keyword>
<feature type="compositionally biased region" description="Low complexity" evidence="1">
    <location>
        <begin position="172"/>
        <end position="194"/>
    </location>
</feature>
<dbReference type="AlphaFoldDB" id="A0A2S9XH20"/>
<feature type="region of interest" description="Disordered" evidence="1">
    <location>
        <begin position="1"/>
        <end position="24"/>
    </location>
</feature>
<evidence type="ECO:0000256" key="1">
    <source>
        <dbReference type="SAM" id="MobiDB-lite"/>
    </source>
</evidence>
<dbReference type="SUPFAM" id="SSF56112">
    <property type="entry name" value="Protein kinase-like (PK-like)"/>
    <property type="match status" value="1"/>
</dbReference>
<protein>
    <submittedName>
        <fullName evidence="3">Serine/threonine-protein kinase PrkC</fullName>
        <ecNumber evidence="3">2.7.11.1</ecNumber>
    </submittedName>
</protein>
<dbReference type="Gene3D" id="1.10.510.10">
    <property type="entry name" value="Transferase(Phosphotransferase) domain 1"/>
    <property type="match status" value="1"/>
</dbReference>
<dbReference type="PROSITE" id="PS50011">
    <property type="entry name" value="PROTEIN_KINASE_DOM"/>
    <property type="match status" value="1"/>
</dbReference>
<sequence>MATLERSEDLGRRLDPDTRGRLDAGEHETVAAELARADRHAEAGWVLEQIWAFDKATEHYLSAGRLLDALRTALEAGSPGPWRAVLDALDAHREQPKLLRDAAKLLERRGRHDDAAHVLELAEAGPQLRAAALVKAGDPLAAAQTLAEAGLPRRALEVLGPLDNVATLVSGTSGTSAAPGTSGATATGGASTPARPREHALAAALCWDLGDAEGTARHAQRARRAGATEGELGRSVRGLLARALSSLGHDLAGQLVLAEADDAEPERSPAELAPHGRYRVTATLAAAYAGAAYVGVDRVTLQEVEIHLLLAEQGDIDQPGPQIHRALERFAGAAERANALARPAIRPILRLDAEVGLLVMPRREGPVLRSLIRPPGLEQAIARARSLIAFMLDGLAAAHAVGLVHGSLLPSQIVCDALGRPLLGPFGAHHLSGLVATRTGGLEELLSMTPPEQRAGAEPTQAGDMYMIGSLWAALLTGRFTPTLAELPASERDEIAKMLDEDPRARPPAREVLARLRMPVDDLTELAAAAPSLDDAELRADGLGPVEIDPRLGRSVDVVAAESWTDTELDLLCTARNPWLQNILDREGRAFRLAAWPDGCRTLDADTRWSSVLNPRALELLHPDGEPNAPDTTDAPANAILRDAVVSRMDGAAIVVTPAGELMLALDCLLTR</sequence>
<dbReference type="EC" id="2.7.11.1" evidence="3"/>
<feature type="domain" description="Protein kinase" evidence="2">
    <location>
        <begin position="241"/>
        <end position="518"/>
    </location>
</feature>
<keyword evidence="3" id="KW-0808">Transferase</keyword>
<evidence type="ECO:0000313" key="3">
    <source>
        <dbReference type="EMBL" id="PRP92127.1"/>
    </source>
</evidence>
<evidence type="ECO:0000259" key="2">
    <source>
        <dbReference type="PROSITE" id="PS50011"/>
    </source>
</evidence>
<feature type="region of interest" description="Disordered" evidence="1">
    <location>
        <begin position="172"/>
        <end position="195"/>
    </location>
</feature>
<dbReference type="GO" id="GO:0004674">
    <property type="term" value="F:protein serine/threonine kinase activity"/>
    <property type="evidence" value="ECO:0007669"/>
    <property type="project" value="UniProtKB-EC"/>
</dbReference>
<name>A0A2S9XH20_9BACT</name>
<dbReference type="Proteomes" id="UP000237968">
    <property type="component" value="Unassembled WGS sequence"/>
</dbReference>
<dbReference type="RefSeq" id="WP_106394320.1">
    <property type="nucleotide sequence ID" value="NZ_PVNK01000221.1"/>
</dbReference>
<reference evidence="3 4" key="1">
    <citation type="submission" date="2018-03" db="EMBL/GenBank/DDBJ databases">
        <title>Draft Genome Sequences of the Obligatory Marine Myxobacteria Enhygromyxa salina SWB005.</title>
        <authorList>
            <person name="Poehlein A."/>
            <person name="Moghaddam J.A."/>
            <person name="Harms H."/>
            <person name="Alanjari M."/>
            <person name="Koenig G.M."/>
            <person name="Daniel R."/>
            <person name="Schaeberle T.F."/>
        </authorList>
    </citation>
    <scope>NUCLEOTIDE SEQUENCE [LARGE SCALE GENOMIC DNA]</scope>
    <source>
        <strain evidence="3 4">SWB005</strain>
    </source>
</reference>
<comment type="caution">
    <text evidence="3">The sequence shown here is derived from an EMBL/GenBank/DDBJ whole genome shotgun (WGS) entry which is preliminary data.</text>
</comment>
<dbReference type="InterPro" id="IPR011009">
    <property type="entry name" value="Kinase-like_dom_sf"/>
</dbReference>
<dbReference type="EMBL" id="PVNK01000221">
    <property type="protein sequence ID" value="PRP92127.1"/>
    <property type="molecule type" value="Genomic_DNA"/>
</dbReference>
<dbReference type="GO" id="GO:0005524">
    <property type="term" value="F:ATP binding"/>
    <property type="evidence" value="ECO:0007669"/>
    <property type="project" value="InterPro"/>
</dbReference>
<proteinExistence type="predicted"/>
<organism evidence="3 4">
    <name type="scientific">Enhygromyxa salina</name>
    <dbReference type="NCBI Taxonomy" id="215803"/>
    <lineage>
        <taxon>Bacteria</taxon>
        <taxon>Pseudomonadati</taxon>
        <taxon>Myxococcota</taxon>
        <taxon>Polyangia</taxon>
        <taxon>Nannocystales</taxon>
        <taxon>Nannocystaceae</taxon>
        <taxon>Enhygromyxa</taxon>
    </lineage>
</organism>
<evidence type="ECO:0000313" key="4">
    <source>
        <dbReference type="Proteomes" id="UP000237968"/>
    </source>
</evidence>
<keyword evidence="3" id="KW-0418">Kinase</keyword>
<gene>
    <name evidence="3" type="primary">prkC_34</name>
    <name evidence="3" type="ORF">ENSA5_50740</name>
</gene>
<accession>A0A2S9XH20</accession>
<dbReference type="InterPro" id="IPR000719">
    <property type="entry name" value="Prot_kinase_dom"/>
</dbReference>